<reference evidence="3 4" key="1">
    <citation type="journal article" date="2020" name="bioRxiv">
        <title>Metabolic contributions of an alphaproteobacterial endosymbiont in the apicomplexan Cardiosporidium cionae.</title>
        <authorList>
            <person name="Hunter E.S."/>
            <person name="Paight C.J."/>
            <person name="Lane C.E."/>
        </authorList>
    </citation>
    <scope>NUCLEOTIDE SEQUENCE [LARGE SCALE GENOMIC DNA]</scope>
    <source>
        <strain evidence="3">ESH_2018</strain>
    </source>
</reference>
<dbReference type="Proteomes" id="UP000823046">
    <property type="component" value="Unassembled WGS sequence"/>
</dbReference>
<feature type="transmembrane region" description="Helical" evidence="2">
    <location>
        <begin position="12"/>
        <end position="31"/>
    </location>
</feature>
<keyword evidence="2" id="KW-0472">Membrane</keyword>
<dbReference type="EMBL" id="JADAQX010000272">
    <property type="protein sequence ID" value="KAF8820915.1"/>
    <property type="molecule type" value="Genomic_DNA"/>
</dbReference>
<sequence>DMAIAVAKRQAYINIVVLHIICLLTVTATATKYKPLPTFLKNWETVENRGFENYRILSISEVADSSHVLEQPSFSMDKKQEIAVAAGQQRIFDSKNDCVTHNKNGNQSVREEKLTSLLTVQPSSALTALPEAYAVDSEAEKMRAHLYDIAFDEATLPEVKTSQKGKNKKSNREELQRLRRQYNTAQREHEKSLQMLKEMQQQNIHAPPVKEPIDLYKQMIKYVIESRVPIKVLPSESISAPIEVSSEEKLYDKNMRNQKRREKNLRYTYSFGESLTMQHFYNEQDDCYWSFTPSGKISCFPEESLHEYQLYSENMQVAKDYTGFYNSKAEAALVSPDDCVDVLKDRVSRRVYCSPTKVEKVPIQASKDERKSPRNVEKFGVMGLLFNENLRL</sequence>
<feature type="non-terminal residue" evidence="3">
    <location>
        <position position="1"/>
    </location>
</feature>
<protein>
    <submittedName>
        <fullName evidence="3">Uncharacterized protein</fullName>
    </submittedName>
</protein>
<keyword evidence="4" id="KW-1185">Reference proteome</keyword>
<comment type="caution">
    <text evidence="3">The sequence shown here is derived from an EMBL/GenBank/DDBJ whole genome shotgun (WGS) entry which is preliminary data.</text>
</comment>
<keyword evidence="2" id="KW-1133">Transmembrane helix</keyword>
<gene>
    <name evidence="3" type="ORF">IE077_002672</name>
</gene>
<evidence type="ECO:0000313" key="4">
    <source>
        <dbReference type="Proteomes" id="UP000823046"/>
    </source>
</evidence>
<name>A0ABQ7JB81_9APIC</name>
<keyword evidence="1" id="KW-0175">Coiled coil</keyword>
<keyword evidence="2" id="KW-0812">Transmembrane</keyword>
<evidence type="ECO:0000256" key="1">
    <source>
        <dbReference type="SAM" id="Coils"/>
    </source>
</evidence>
<evidence type="ECO:0000256" key="2">
    <source>
        <dbReference type="SAM" id="Phobius"/>
    </source>
</evidence>
<proteinExistence type="predicted"/>
<accession>A0ABQ7JB81</accession>
<organism evidence="3 4">
    <name type="scientific">Cardiosporidium cionae</name>
    <dbReference type="NCBI Taxonomy" id="476202"/>
    <lineage>
        <taxon>Eukaryota</taxon>
        <taxon>Sar</taxon>
        <taxon>Alveolata</taxon>
        <taxon>Apicomplexa</taxon>
        <taxon>Aconoidasida</taxon>
        <taxon>Nephromycida</taxon>
        <taxon>Cardiosporidium</taxon>
    </lineage>
</organism>
<evidence type="ECO:0000313" key="3">
    <source>
        <dbReference type="EMBL" id="KAF8820915.1"/>
    </source>
</evidence>
<feature type="coiled-coil region" evidence="1">
    <location>
        <begin position="168"/>
        <end position="202"/>
    </location>
</feature>